<dbReference type="InterPro" id="IPR041703">
    <property type="entry name" value="Rho_factor_ATP-bd"/>
</dbReference>
<feature type="region of interest" description="RNA-binding 1" evidence="10">
    <location>
        <begin position="78"/>
        <end position="80"/>
    </location>
</feature>
<evidence type="ECO:0000313" key="14">
    <source>
        <dbReference type="EMBL" id="GAA4346618.1"/>
    </source>
</evidence>
<dbReference type="Gene3D" id="2.40.50.140">
    <property type="entry name" value="Nucleic acid-binding proteins"/>
    <property type="match status" value="1"/>
</dbReference>
<dbReference type="CDD" id="cd04459">
    <property type="entry name" value="Rho_CSD"/>
    <property type="match status" value="1"/>
</dbReference>
<evidence type="ECO:0000256" key="10">
    <source>
        <dbReference type="HAMAP-Rule" id="MF_01884"/>
    </source>
</evidence>
<dbReference type="Pfam" id="PF07498">
    <property type="entry name" value="Rho_N"/>
    <property type="match status" value="1"/>
</dbReference>
<name>A0ABP8HX45_9GAMM</name>
<dbReference type="InterPro" id="IPR011129">
    <property type="entry name" value="CSD"/>
</dbReference>
<feature type="binding site" evidence="10">
    <location>
        <begin position="181"/>
        <end position="186"/>
    </location>
    <ligand>
        <name>ATP</name>
        <dbReference type="ChEBI" id="CHEBI:30616"/>
    </ligand>
</feature>
<dbReference type="EC" id="3.6.4.-" evidence="10 11"/>
<dbReference type="SUPFAM" id="SSF52540">
    <property type="entry name" value="P-loop containing nucleoside triphosphate hydrolases"/>
    <property type="match status" value="1"/>
</dbReference>
<dbReference type="InterPro" id="IPR020003">
    <property type="entry name" value="ATPase_a/bsu_AS"/>
</dbReference>
<dbReference type="InterPro" id="IPR011113">
    <property type="entry name" value="Rho_RNA-bd"/>
</dbReference>
<comment type="function">
    <text evidence="10">Facilitates transcription termination by a mechanism that involves Rho binding to the nascent RNA, activation of Rho's RNA-dependent ATPase activity, and release of the mRNA from the DNA template.</text>
</comment>
<evidence type="ECO:0000256" key="12">
    <source>
        <dbReference type="PROSITE-ProRule" id="PRU01203"/>
    </source>
</evidence>
<dbReference type="PROSITE" id="PS00152">
    <property type="entry name" value="ATPASE_ALPHA_BETA"/>
    <property type="match status" value="1"/>
</dbReference>
<evidence type="ECO:0000313" key="15">
    <source>
        <dbReference type="Proteomes" id="UP001501294"/>
    </source>
</evidence>
<feature type="site" description="RNA-binding 2" evidence="10">
    <location>
        <position position="326"/>
    </location>
</feature>
<feature type="region of interest" description="RNA-binding 2" evidence="10">
    <location>
        <begin position="284"/>
        <end position="288"/>
    </location>
</feature>
<evidence type="ECO:0000256" key="8">
    <source>
        <dbReference type="ARBA" id="ARBA00023015"/>
    </source>
</evidence>
<dbReference type="Gene3D" id="3.40.50.300">
    <property type="entry name" value="P-loop containing nucleotide triphosphate hydrolases"/>
    <property type="match status" value="1"/>
</dbReference>
<keyword evidence="5 10" id="KW-0347">Helicase</keyword>
<dbReference type="Proteomes" id="UP001501294">
    <property type="component" value="Unassembled WGS sequence"/>
</dbReference>
<dbReference type="PANTHER" id="PTHR46425">
    <property type="entry name" value="TRANSCRIPTION TERMINATION FACTOR RHO"/>
    <property type="match status" value="1"/>
</dbReference>
<feature type="region of interest" description="RNA-binding 1" evidence="10">
    <location>
        <begin position="108"/>
        <end position="110"/>
    </location>
</feature>
<evidence type="ECO:0000256" key="7">
    <source>
        <dbReference type="ARBA" id="ARBA00022884"/>
    </source>
</evidence>
<evidence type="ECO:0000256" key="3">
    <source>
        <dbReference type="ARBA" id="ARBA00022741"/>
    </source>
</evidence>
<feature type="domain" description="Rho RNA-BD" evidence="13">
    <location>
        <begin position="48"/>
        <end position="123"/>
    </location>
</feature>
<dbReference type="RefSeq" id="WP_223576861.1">
    <property type="nucleotide sequence ID" value="NZ_BAABFU010000001.1"/>
</dbReference>
<evidence type="ECO:0000256" key="11">
    <source>
        <dbReference type="NCBIfam" id="TIGR00767"/>
    </source>
</evidence>
<dbReference type="NCBIfam" id="TIGR00767">
    <property type="entry name" value="rho"/>
    <property type="match status" value="1"/>
</dbReference>
<dbReference type="InterPro" id="IPR011112">
    <property type="entry name" value="Rho-like_N"/>
</dbReference>
<dbReference type="Gene3D" id="1.10.720.10">
    <property type="match status" value="1"/>
</dbReference>
<evidence type="ECO:0000256" key="5">
    <source>
        <dbReference type="ARBA" id="ARBA00022806"/>
    </source>
</evidence>
<keyword evidence="6 10" id="KW-0067">ATP-binding</keyword>
<comment type="similarity">
    <text evidence="10 12">Belongs to the Rho family.</text>
</comment>
<proteinExistence type="inferred from homology"/>
<keyword evidence="2 10" id="KW-0806">Transcription termination</keyword>
<dbReference type="EMBL" id="BAABFU010000001">
    <property type="protein sequence ID" value="GAA4346618.1"/>
    <property type="molecule type" value="Genomic_DNA"/>
</dbReference>
<dbReference type="SUPFAM" id="SSF68912">
    <property type="entry name" value="Rho N-terminal domain-like"/>
    <property type="match status" value="1"/>
</dbReference>
<dbReference type="SMART" id="SM00959">
    <property type="entry name" value="Rho_N"/>
    <property type="match status" value="1"/>
</dbReference>
<gene>
    <name evidence="10 14" type="primary">rho</name>
    <name evidence="14" type="ORF">GCM10023150_08200</name>
</gene>
<keyword evidence="8 10" id="KW-0805">Transcription regulation</keyword>
<dbReference type="Pfam" id="PF07497">
    <property type="entry name" value="Rho_RNA_bind"/>
    <property type="match status" value="1"/>
</dbReference>
<keyword evidence="1" id="KW-0813">Transport</keyword>
<keyword evidence="9 10" id="KW-0804">Transcription</keyword>
<accession>A0ABP8HX45</accession>
<reference evidence="15" key="1">
    <citation type="journal article" date="2019" name="Int. J. Syst. Evol. Microbiol.">
        <title>The Global Catalogue of Microorganisms (GCM) 10K type strain sequencing project: providing services to taxonomists for standard genome sequencing and annotation.</title>
        <authorList>
            <consortium name="The Broad Institute Genomics Platform"/>
            <consortium name="The Broad Institute Genome Sequencing Center for Infectious Disease"/>
            <person name="Wu L."/>
            <person name="Ma J."/>
        </authorList>
    </citation>
    <scope>NUCLEOTIDE SEQUENCE [LARGE SCALE GENOMIC DNA]</scope>
    <source>
        <strain evidence="15">JCM 17727</strain>
    </source>
</reference>
<feature type="binding site" evidence="10">
    <location>
        <begin position="169"/>
        <end position="174"/>
    </location>
    <ligand>
        <name>ATP</name>
        <dbReference type="ChEBI" id="CHEBI:30616"/>
    </ligand>
</feature>
<dbReference type="InterPro" id="IPR036269">
    <property type="entry name" value="Rho_N_sf"/>
</dbReference>
<organism evidence="14 15">
    <name type="scientific">Kangiella taiwanensis</name>
    <dbReference type="NCBI Taxonomy" id="1079179"/>
    <lineage>
        <taxon>Bacteria</taxon>
        <taxon>Pseudomonadati</taxon>
        <taxon>Pseudomonadota</taxon>
        <taxon>Gammaproteobacteria</taxon>
        <taxon>Kangiellales</taxon>
        <taxon>Kangiellaceae</taxon>
        <taxon>Kangiella</taxon>
    </lineage>
</organism>
<dbReference type="SMART" id="SM00357">
    <property type="entry name" value="CSP"/>
    <property type="match status" value="1"/>
</dbReference>
<keyword evidence="4 10" id="KW-0378">Hydrolase</keyword>
<dbReference type="InterPro" id="IPR000194">
    <property type="entry name" value="ATPase_F1/V1/A1_a/bsu_nucl-bd"/>
</dbReference>
<dbReference type="SUPFAM" id="SSF50249">
    <property type="entry name" value="Nucleic acid-binding proteins"/>
    <property type="match status" value="1"/>
</dbReference>
<dbReference type="NCBIfam" id="NF006886">
    <property type="entry name" value="PRK09376.1"/>
    <property type="match status" value="1"/>
</dbReference>
<evidence type="ECO:0000256" key="9">
    <source>
        <dbReference type="ARBA" id="ARBA00023163"/>
    </source>
</evidence>
<keyword evidence="15" id="KW-1185">Reference proteome</keyword>
<keyword evidence="7 10" id="KW-0694">RNA-binding</keyword>
<dbReference type="PROSITE" id="PS51856">
    <property type="entry name" value="RHO_RNA_BD"/>
    <property type="match status" value="1"/>
</dbReference>
<feature type="region of interest" description="RNA-binding 1" evidence="10">
    <location>
        <begin position="61"/>
        <end position="66"/>
    </location>
</feature>
<evidence type="ECO:0000256" key="2">
    <source>
        <dbReference type="ARBA" id="ARBA00022472"/>
    </source>
</evidence>
<dbReference type="InterPro" id="IPR004665">
    <property type="entry name" value="Term_rho"/>
</dbReference>
<evidence type="ECO:0000256" key="1">
    <source>
        <dbReference type="ARBA" id="ARBA00022448"/>
    </source>
</evidence>
<dbReference type="PANTHER" id="PTHR46425:SF1">
    <property type="entry name" value="TRANSCRIPTION TERMINATION FACTOR RHO"/>
    <property type="match status" value="1"/>
</dbReference>
<dbReference type="InterPro" id="IPR027417">
    <property type="entry name" value="P-loop_NTPase"/>
</dbReference>
<comment type="caution">
    <text evidence="14">The sequence shown here is derived from an EMBL/GenBank/DDBJ whole genome shotgun (WGS) entry which is preliminary data.</text>
</comment>
<dbReference type="InterPro" id="IPR003593">
    <property type="entry name" value="AAA+_ATPase"/>
</dbReference>
<keyword evidence="3 10" id="KW-0547">Nucleotide-binding</keyword>
<evidence type="ECO:0000256" key="6">
    <source>
        <dbReference type="ARBA" id="ARBA00022840"/>
    </source>
</evidence>
<comment type="subunit">
    <text evidence="10">Homohexamer. The homohexamer assembles into an open ring structure.</text>
</comment>
<feature type="binding site" evidence="10">
    <location>
        <position position="212"/>
    </location>
    <ligand>
        <name>ATP</name>
        <dbReference type="ChEBI" id="CHEBI:30616"/>
    </ligand>
</feature>
<dbReference type="HAMAP" id="MF_01884">
    <property type="entry name" value="Rho"/>
    <property type="match status" value="1"/>
</dbReference>
<sequence>MNLTELKQKSAQELSEMAKAVGLEHMARMRKQDIIFGLLKNHAKSGEDIFGGGVLEILPDGFGFLRSAEGSYLAGPDDIYVSPSQIRRFNLRTGDTIFGKIRPPKDQERYFALLKVAEINYDSPENSRRKLLFENLTPLHPDDRMRMERGNGSTEDITARVIDLAAPVGKGQRALIVSPPKAGKTMMLQNIAQSITYNHPECMLIVLLIDERPEEVTEMQRSVKGEVVASTFDEPAARHVQVAEMVIEKAKRLVEHKKDVVILLDSITRLARAYNTVVPSSGKVLTGGVDANALQRPKRFFGAARNIEEGGSLTIIATALVDTGSKMDEVIYEEFKGTGNMELHLSRKISEKRVFPAIDFNRSGSRKEDLLTSQEELQKMWILRKILHPMDELDAIEFLIDKMAMTKTNDEFFTSMKK</sequence>
<dbReference type="CDD" id="cd01128">
    <property type="entry name" value="rho_factor_C"/>
    <property type="match status" value="1"/>
</dbReference>
<dbReference type="SMART" id="SM00382">
    <property type="entry name" value="AAA"/>
    <property type="match status" value="1"/>
</dbReference>
<evidence type="ECO:0000259" key="13">
    <source>
        <dbReference type="PROSITE" id="PS51856"/>
    </source>
</evidence>
<dbReference type="Pfam" id="PF00006">
    <property type="entry name" value="ATP-synt_ab"/>
    <property type="match status" value="1"/>
</dbReference>
<protein>
    <recommendedName>
        <fullName evidence="10 11">Transcription termination factor Rho</fullName>
        <ecNumber evidence="10 11">3.6.4.-</ecNumber>
    </recommendedName>
    <alternativeName>
        <fullName evidence="10">ATP-dependent helicase Rho</fullName>
    </alternativeName>
</protein>
<evidence type="ECO:0000256" key="4">
    <source>
        <dbReference type="ARBA" id="ARBA00022801"/>
    </source>
</evidence>
<dbReference type="InterPro" id="IPR012340">
    <property type="entry name" value="NA-bd_OB-fold"/>
</dbReference>